<keyword evidence="2" id="KW-1185">Reference proteome</keyword>
<sequence>LESFLCASMYKTNEDYNPLMMSALSMFAEVCIKIIWMYAAETTLRTLDKAESATRLPQWW</sequence>
<name>A0AAV4N9F5_CAEEX</name>
<proteinExistence type="predicted"/>
<comment type="caution">
    <text evidence="1">The sequence shown here is derived from an EMBL/GenBank/DDBJ whole genome shotgun (WGS) entry which is preliminary data.</text>
</comment>
<reference evidence="1 2" key="1">
    <citation type="submission" date="2021-06" db="EMBL/GenBank/DDBJ databases">
        <title>Caerostris extrusa draft genome.</title>
        <authorList>
            <person name="Kono N."/>
            <person name="Arakawa K."/>
        </authorList>
    </citation>
    <scope>NUCLEOTIDE SEQUENCE [LARGE SCALE GENOMIC DNA]</scope>
</reference>
<dbReference type="EMBL" id="BPLR01003033">
    <property type="protein sequence ID" value="GIX80465.1"/>
    <property type="molecule type" value="Genomic_DNA"/>
</dbReference>
<evidence type="ECO:0000313" key="2">
    <source>
        <dbReference type="Proteomes" id="UP001054945"/>
    </source>
</evidence>
<evidence type="ECO:0000313" key="1">
    <source>
        <dbReference type="EMBL" id="GIX80465.1"/>
    </source>
</evidence>
<accession>A0AAV4N9F5</accession>
<organism evidence="1 2">
    <name type="scientific">Caerostris extrusa</name>
    <name type="common">Bark spider</name>
    <name type="synonym">Caerostris bankana</name>
    <dbReference type="NCBI Taxonomy" id="172846"/>
    <lineage>
        <taxon>Eukaryota</taxon>
        <taxon>Metazoa</taxon>
        <taxon>Ecdysozoa</taxon>
        <taxon>Arthropoda</taxon>
        <taxon>Chelicerata</taxon>
        <taxon>Arachnida</taxon>
        <taxon>Araneae</taxon>
        <taxon>Araneomorphae</taxon>
        <taxon>Entelegynae</taxon>
        <taxon>Araneoidea</taxon>
        <taxon>Araneidae</taxon>
        <taxon>Caerostris</taxon>
    </lineage>
</organism>
<protein>
    <submittedName>
        <fullName evidence="1">Uncharacterized protein</fullName>
    </submittedName>
</protein>
<gene>
    <name evidence="1" type="ORF">CEXT_704671</name>
</gene>
<dbReference type="AlphaFoldDB" id="A0AAV4N9F5"/>
<feature type="non-terminal residue" evidence="1">
    <location>
        <position position="1"/>
    </location>
</feature>
<dbReference type="Proteomes" id="UP001054945">
    <property type="component" value="Unassembled WGS sequence"/>
</dbReference>